<proteinExistence type="predicted"/>
<evidence type="ECO:0000313" key="2">
    <source>
        <dbReference type="EMBL" id="VAW55918.1"/>
    </source>
</evidence>
<dbReference type="AlphaFoldDB" id="A0A3B0WIT0"/>
<keyword evidence="1" id="KW-0812">Transmembrane</keyword>
<dbReference type="EMBL" id="UOFF01000138">
    <property type="protein sequence ID" value="VAW55918.1"/>
    <property type="molecule type" value="Genomic_DNA"/>
</dbReference>
<protein>
    <submittedName>
        <fullName evidence="2">Uncharacterized protein</fullName>
    </submittedName>
</protein>
<keyword evidence="1" id="KW-1133">Transmembrane helix</keyword>
<feature type="transmembrane region" description="Helical" evidence="1">
    <location>
        <begin position="335"/>
        <end position="354"/>
    </location>
</feature>
<reference evidence="2" key="1">
    <citation type="submission" date="2018-06" db="EMBL/GenBank/DDBJ databases">
        <authorList>
            <person name="Zhirakovskaya E."/>
        </authorList>
    </citation>
    <scope>NUCLEOTIDE SEQUENCE</scope>
</reference>
<name>A0A3B0WIT0_9ZZZZ</name>
<evidence type="ECO:0000256" key="1">
    <source>
        <dbReference type="SAM" id="Phobius"/>
    </source>
</evidence>
<keyword evidence="1" id="KW-0472">Membrane</keyword>
<accession>A0A3B0WIT0</accession>
<sequence length="361" mass="36970">NAKGGNGGLFENDSNAFSSNGGNAISTSSGLATGNSQITVSDSAIAGSAGLNSDANGGNATSSAIGSNMGSQQVLVRASAVGGSSSNTGINGWADASASATGITGTADARADSGTSNNRNYVGARSVALIAGDSVTNTISTSRAVAHTNIKQTVFDRNQINGVQSAAYATLLPSQTDAATIVAGNTNVEAVIGTINTVAIGLLGGTFSDVNSAIRSQLFTSEIDLNIDMAEAEISNLIVGFLDPVIIGDHGFDSLRFRIDIEGTQVLDNTFNDFTSSISFFDDNVLDFGAWTNLISDNNVLDVTFTLDQTEQHQGEGFSSNFILAAGANNETSPVPLPAAFWLFSSGLMGLIAVTRKRLTK</sequence>
<gene>
    <name evidence="2" type="ORF">MNBD_GAMMA07-539</name>
</gene>
<feature type="non-terminal residue" evidence="2">
    <location>
        <position position="1"/>
    </location>
</feature>
<organism evidence="2">
    <name type="scientific">hydrothermal vent metagenome</name>
    <dbReference type="NCBI Taxonomy" id="652676"/>
    <lineage>
        <taxon>unclassified sequences</taxon>
        <taxon>metagenomes</taxon>
        <taxon>ecological metagenomes</taxon>
    </lineage>
</organism>